<evidence type="ECO:0000313" key="2">
    <source>
        <dbReference type="Proteomes" id="UP000580250"/>
    </source>
</evidence>
<accession>A0A6V7TKF5</accession>
<name>A0A6V7TKF5_MELEN</name>
<organism evidence="1 2">
    <name type="scientific">Meloidogyne enterolobii</name>
    <name type="common">Root-knot nematode worm</name>
    <name type="synonym">Meloidogyne mayaguensis</name>
    <dbReference type="NCBI Taxonomy" id="390850"/>
    <lineage>
        <taxon>Eukaryota</taxon>
        <taxon>Metazoa</taxon>
        <taxon>Ecdysozoa</taxon>
        <taxon>Nematoda</taxon>
        <taxon>Chromadorea</taxon>
        <taxon>Rhabditida</taxon>
        <taxon>Tylenchina</taxon>
        <taxon>Tylenchomorpha</taxon>
        <taxon>Tylenchoidea</taxon>
        <taxon>Meloidogynidae</taxon>
        <taxon>Meloidogyninae</taxon>
        <taxon>Meloidogyne</taxon>
    </lineage>
</organism>
<dbReference type="Proteomes" id="UP000580250">
    <property type="component" value="Unassembled WGS sequence"/>
</dbReference>
<comment type="caution">
    <text evidence="1">The sequence shown here is derived from an EMBL/GenBank/DDBJ whole genome shotgun (WGS) entry which is preliminary data.</text>
</comment>
<proteinExistence type="predicted"/>
<protein>
    <submittedName>
        <fullName evidence="1">Uncharacterized protein</fullName>
    </submittedName>
</protein>
<dbReference type="EMBL" id="CAJEWN010000004">
    <property type="protein sequence ID" value="CAD2125877.1"/>
    <property type="molecule type" value="Genomic_DNA"/>
</dbReference>
<dbReference type="AlphaFoldDB" id="A0A6V7TKF5"/>
<reference evidence="1 2" key="1">
    <citation type="submission" date="2020-08" db="EMBL/GenBank/DDBJ databases">
        <authorList>
            <person name="Koutsovoulos G."/>
            <person name="Danchin GJ E."/>
        </authorList>
    </citation>
    <scope>NUCLEOTIDE SEQUENCE [LARGE SCALE GENOMIC DNA]</scope>
</reference>
<sequence length="43" mass="4948">MEKLLFERKIKENWILKRKARSGANKVKEMLITASGETSNKIG</sequence>
<evidence type="ECO:0000313" key="1">
    <source>
        <dbReference type="EMBL" id="CAD2125877.1"/>
    </source>
</evidence>
<gene>
    <name evidence="1" type="ORF">MENT_LOCUS1284</name>
</gene>